<organism evidence="7">
    <name type="scientific">hydrothermal vent metagenome</name>
    <dbReference type="NCBI Taxonomy" id="652676"/>
    <lineage>
        <taxon>unclassified sequences</taxon>
        <taxon>metagenomes</taxon>
        <taxon>ecological metagenomes</taxon>
    </lineage>
</organism>
<dbReference type="AlphaFoldDB" id="A0A3B0Z0F4"/>
<reference evidence="7" key="1">
    <citation type="submission" date="2018-06" db="EMBL/GenBank/DDBJ databases">
        <authorList>
            <person name="Zhirakovskaya E."/>
        </authorList>
    </citation>
    <scope>NUCLEOTIDE SEQUENCE</scope>
</reference>
<name>A0A3B0Z0F4_9ZZZZ</name>
<sequence length="50" mass="5363">MLATVVFTAVMTLFILKLVGIALGGLRVSAEEEAQGLDISSHEERGYVNL</sequence>
<comment type="subcellular location">
    <subcellularLocation>
        <location evidence="1">Membrane</location>
        <topology evidence="1">Multi-pass membrane protein</topology>
    </subcellularLocation>
</comment>
<evidence type="ECO:0000256" key="3">
    <source>
        <dbReference type="ARBA" id="ARBA00022989"/>
    </source>
</evidence>
<proteinExistence type="predicted"/>
<accession>A0A3B0Z0F4</accession>
<dbReference type="Pfam" id="PF00909">
    <property type="entry name" value="Ammonium_transp"/>
    <property type="match status" value="1"/>
</dbReference>
<evidence type="ECO:0000256" key="2">
    <source>
        <dbReference type="ARBA" id="ARBA00022692"/>
    </source>
</evidence>
<protein>
    <submittedName>
        <fullName evidence="7">Ammonium transporter</fullName>
    </submittedName>
</protein>
<evidence type="ECO:0000259" key="6">
    <source>
        <dbReference type="Pfam" id="PF00909"/>
    </source>
</evidence>
<gene>
    <name evidence="7" type="ORF">MNBD_GAMMA13-746</name>
</gene>
<evidence type="ECO:0000256" key="5">
    <source>
        <dbReference type="SAM" id="Phobius"/>
    </source>
</evidence>
<dbReference type="GO" id="GO:0016020">
    <property type="term" value="C:membrane"/>
    <property type="evidence" value="ECO:0007669"/>
    <property type="project" value="UniProtKB-SubCell"/>
</dbReference>
<evidence type="ECO:0000256" key="1">
    <source>
        <dbReference type="ARBA" id="ARBA00004141"/>
    </source>
</evidence>
<dbReference type="EMBL" id="UOFK01000056">
    <property type="protein sequence ID" value="VAW74176.1"/>
    <property type="molecule type" value="Genomic_DNA"/>
</dbReference>
<evidence type="ECO:0000313" key="7">
    <source>
        <dbReference type="EMBL" id="VAW74176.1"/>
    </source>
</evidence>
<keyword evidence="4 5" id="KW-0472">Membrane</keyword>
<dbReference type="Gene3D" id="1.10.3430.10">
    <property type="entry name" value="Ammonium transporter AmtB like domains"/>
    <property type="match status" value="1"/>
</dbReference>
<dbReference type="InterPro" id="IPR029020">
    <property type="entry name" value="Ammonium/urea_transptr"/>
</dbReference>
<dbReference type="GO" id="GO:0008519">
    <property type="term" value="F:ammonium channel activity"/>
    <property type="evidence" value="ECO:0007669"/>
    <property type="project" value="InterPro"/>
</dbReference>
<feature type="domain" description="Ammonium transporter AmtB-like" evidence="6">
    <location>
        <begin position="2"/>
        <end position="47"/>
    </location>
</feature>
<evidence type="ECO:0000256" key="4">
    <source>
        <dbReference type="ARBA" id="ARBA00023136"/>
    </source>
</evidence>
<dbReference type="InterPro" id="IPR024041">
    <property type="entry name" value="NH4_transpt_AmtB-like_dom"/>
</dbReference>
<feature type="transmembrane region" description="Helical" evidence="5">
    <location>
        <begin position="6"/>
        <end position="26"/>
    </location>
</feature>
<keyword evidence="3 5" id="KW-1133">Transmembrane helix</keyword>
<keyword evidence="2 5" id="KW-0812">Transmembrane</keyword>